<sequence length="1564" mass="159990">MGKTLKRKLRGMNLAAKIGLVVGMTLLTTLFMYGKWVDALNQSPNSSFETAGATADLAQNWTEGGTSSAGGTKTFQRNTTAGTGANGSYWYYGQWNGTANNQATNITLTSANITTPAYATNAILRGSYKRDYKAAVDSSSIALELWQGAALVSGSTTTLYTISNPGTGVTDAAWQGPVDTATSFPLAASTAYNVLVRWQCQTDNTEWGGGAVDAVYLNISPGNLAATANATTPKNADLTWLNQNPSTGSPALHATTPYKIYRDTTSNPGTRTFLANTTTLSYSDTATTGNTTYYYAVTNLDTNSFESPYSPEVALLTKPDVPGTPSYTSVADTSLTVNWTAPTGGAATYDVYRAPDNAGAPGAFALVGADVAALSYGDSGLAPTTKYWYRVVAKNVSGSGPNSADNSVTTATPVNNFTTPGVATASAASTTTISVSMPYGDDQNASNTYTVDYKLSSSGSWSNWVTNASHSASPYSTTVTSLTPGESYDVRMTYNDADGFSGANPQIQTVNGILLPGGGVNGTTAGTATAVQASSTSISVTMPYTDDINGNNTYLVEYQQGAGPFIVWPPNPQGHTASPFTTTITGLTVGQTYTVRVTYQDAEGIVGGTAVQTLAPVTLVSWTDSNLVHNSNRFPGTTKWGGSWGIPGGQYGAFDCKTCHIAGSSNIKRVRTSVTAPSGSFPGGAVVFNSMTSFGNDTGGHTASLHICEACHSQNKYHNFDTTNNTGGLAHENNSDCTTCHPHNAGFRAGCDVCHGNPPTTADNDGSTATGLAWKPAATGATSPGAHNMHAIARGMKCVTCHNGNTMPTVSNTIQMGFAMDKTNVPGFSGTKVGGSYDGFVPAAPYSFVSGDGGTTTVTQAGSNSCSNLYCHGGWTGSNGSITTPSWTGGATQAACGTCHGTTAATAPTAGSHGRHAANGAGQLALLCSSCHGTDPANNNHVNGRIYWNLATGDNRFGASATYKTFANSSTAALAPYGSCTVYCHSSVQNATGSAVASPTTSAVWGTAAPLSCDTSNCHGNPPAGGKHSIHAAYSYACATCHSGAGNETAKHADYKIDVAFSGLGTGGSYTQSAINPPGNGFGSCSTIYCHSSGQSADGLSATPVYAGTNPAWGGTAACGSCHATTTMTTGSHTQHLALDTNCGNCHTGASAAAYSDAAHVNQLIDVAGSYTLGGTPGNGYGTCSTAICHGTNSPVWGANTTNATCTKCHGKPTTVANYSTARAWQAAPGYGTTGKDVAGQTGTFTNGVSNDPQVGAHDAHLRTFNGYSDRQVLCTDCHAIPASGTHANGATDFAWSDLSKNIGTTGSVSSRGALVPTYVTGTCSTNYCHGGKLAGGSDTTPGWTETGYLTAYAKNATNCGKCHGAPPTAAPSTFAHTGIAIADDCAGCHNHNGSGPTHIDGTLYGAGNCDSCHDYDTVGATYAAGRWTGGTWGKNYLDGTVHEGWGAHAKHINYIKTRLSIATALDPAGQTYGLAGTNPEKVCGTCHSNDTGNHSMGGSTVRSINFGDGTFKMGGAAAGTSLLFGTTFPAQNPLYNGVSGTLSSTTAKTCSNLSCHYFTTPSW</sequence>
<feature type="domain" description="Fibronectin type-III" evidence="3">
    <location>
        <begin position="220"/>
        <end position="320"/>
    </location>
</feature>
<keyword evidence="2" id="KW-0812">Transmembrane</keyword>
<evidence type="ECO:0000313" key="5">
    <source>
        <dbReference type="Proteomes" id="UP000756860"/>
    </source>
</evidence>
<dbReference type="RefSeq" id="WP_214174011.1">
    <property type="nucleotide sequence ID" value="NZ_JAHCVK010000001.1"/>
</dbReference>
<keyword evidence="2" id="KW-0472">Membrane</keyword>
<keyword evidence="2" id="KW-1133">Transmembrane helix</keyword>
<feature type="domain" description="Fibronectin type-III" evidence="3">
    <location>
        <begin position="321"/>
        <end position="413"/>
    </location>
</feature>
<dbReference type="PROSITE" id="PS50853">
    <property type="entry name" value="FN3"/>
    <property type="match status" value="4"/>
</dbReference>
<feature type="transmembrane region" description="Helical" evidence="2">
    <location>
        <begin position="12"/>
        <end position="33"/>
    </location>
</feature>
<dbReference type="InterPro" id="IPR036280">
    <property type="entry name" value="Multihaem_cyt_sf"/>
</dbReference>
<protein>
    <submittedName>
        <fullName evidence="4">CxxxxCH/CxxCH domain-containing protein</fullName>
    </submittedName>
</protein>
<dbReference type="PANTHER" id="PTHR35038">
    <property type="entry name" value="DISSIMILATORY SULFITE REDUCTASE SIRA"/>
    <property type="match status" value="1"/>
</dbReference>
<evidence type="ECO:0000256" key="1">
    <source>
        <dbReference type="ARBA" id="ARBA00022729"/>
    </source>
</evidence>
<reference evidence="4 5" key="1">
    <citation type="submission" date="2021-05" db="EMBL/GenBank/DDBJ databases">
        <title>The draft genome of Geobacter luticola JCM 17780.</title>
        <authorList>
            <person name="Xu Z."/>
            <person name="Masuda Y."/>
            <person name="Itoh H."/>
            <person name="Senoo K."/>
        </authorList>
    </citation>
    <scope>NUCLEOTIDE SEQUENCE [LARGE SCALE GENOMIC DNA]</scope>
    <source>
        <strain evidence="4 5">JCM 17780</strain>
    </source>
</reference>
<comment type="caution">
    <text evidence="4">The sequence shown here is derived from an EMBL/GenBank/DDBJ whole genome shotgun (WGS) entry which is preliminary data.</text>
</comment>
<dbReference type="SUPFAM" id="SSF48695">
    <property type="entry name" value="Multiheme cytochromes"/>
    <property type="match status" value="4"/>
</dbReference>
<dbReference type="InterPro" id="IPR003961">
    <property type="entry name" value="FN3_dom"/>
</dbReference>
<keyword evidence="5" id="KW-1185">Reference proteome</keyword>
<dbReference type="Gene3D" id="2.60.40.10">
    <property type="entry name" value="Immunoglobulins"/>
    <property type="match status" value="3"/>
</dbReference>
<gene>
    <name evidence="4" type="ORF">KI810_03165</name>
</gene>
<accession>A0ABS5SA64</accession>
<name>A0ABS5SA64_9BACT</name>
<dbReference type="Pfam" id="PF09698">
    <property type="entry name" value="GSu_C4xC__C2xCH"/>
    <property type="match status" value="2"/>
</dbReference>
<evidence type="ECO:0000259" key="3">
    <source>
        <dbReference type="PROSITE" id="PS50853"/>
    </source>
</evidence>
<dbReference type="InterPro" id="IPR010176">
    <property type="entry name" value="C4xCH_C2xCH_motif_GEOSU"/>
</dbReference>
<evidence type="ECO:0000256" key="2">
    <source>
        <dbReference type="SAM" id="Phobius"/>
    </source>
</evidence>
<organism evidence="4 5">
    <name type="scientific">Geomobilimonas luticola</name>
    <dbReference type="NCBI Taxonomy" id="1114878"/>
    <lineage>
        <taxon>Bacteria</taxon>
        <taxon>Pseudomonadati</taxon>
        <taxon>Thermodesulfobacteriota</taxon>
        <taxon>Desulfuromonadia</taxon>
        <taxon>Geobacterales</taxon>
        <taxon>Geobacteraceae</taxon>
        <taxon>Geomobilimonas</taxon>
    </lineage>
</organism>
<dbReference type="EMBL" id="JAHCVK010000001">
    <property type="protein sequence ID" value="MBT0652040.1"/>
    <property type="molecule type" value="Genomic_DNA"/>
</dbReference>
<dbReference type="Pfam" id="PF00041">
    <property type="entry name" value="fn3"/>
    <property type="match status" value="1"/>
</dbReference>
<dbReference type="Proteomes" id="UP000756860">
    <property type="component" value="Unassembled WGS sequence"/>
</dbReference>
<dbReference type="SUPFAM" id="SSF49265">
    <property type="entry name" value="Fibronectin type III"/>
    <property type="match status" value="3"/>
</dbReference>
<feature type="domain" description="Fibronectin type-III" evidence="3">
    <location>
        <begin position="419"/>
        <end position="517"/>
    </location>
</feature>
<dbReference type="CDD" id="cd00063">
    <property type="entry name" value="FN3"/>
    <property type="match status" value="1"/>
</dbReference>
<dbReference type="NCBIfam" id="TIGR01904">
    <property type="entry name" value="GSu_C4xC__C2xCH"/>
    <property type="match status" value="4"/>
</dbReference>
<dbReference type="InterPro" id="IPR013783">
    <property type="entry name" value="Ig-like_fold"/>
</dbReference>
<dbReference type="InterPro" id="IPR051829">
    <property type="entry name" value="Multiheme_Cytochr_ET"/>
</dbReference>
<evidence type="ECO:0000313" key="4">
    <source>
        <dbReference type="EMBL" id="MBT0652040.1"/>
    </source>
</evidence>
<dbReference type="InterPro" id="IPR036116">
    <property type="entry name" value="FN3_sf"/>
</dbReference>
<feature type="domain" description="Fibronectin type-III" evidence="3">
    <location>
        <begin position="522"/>
        <end position="623"/>
    </location>
</feature>
<proteinExistence type="predicted"/>
<dbReference type="SMART" id="SM00060">
    <property type="entry name" value="FN3"/>
    <property type="match status" value="3"/>
</dbReference>
<dbReference type="PANTHER" id="PTHR35038:SF6">
    <property type="entry name" value="SURFACE LOCALIZED DECAHEME CYTOCHROME C LIPOPROTEIN"/>
    <property type="match status" value="1"/>
</dbReference>
<keyword evidence="1" id="KW-0732">Signal</keyword>
<dbReference type="Gene3D" id="3.90.10.10">
    <property type="entry name" value="Cytochrome C3"/>
    <property type="match status" value="1"/>
</dbReference>